<feature type="binding site" evidence="3">
    <location>
        <position position="107"/>
    </location>
    <ligand>
        <name>Mg(2+)</name>
        <dbReference type="ChEBI" id="CHEBI:18420"/>
    </ligand>
</feature>
<evidence type="ECO:0000256" key="3">
    <source>
        <dbReference type="PIRSR" id="PIRSR603542-2"/>
    </source>
</evidence>
<keyword evidence="1 6" id="KW-0808">Transferase</keyword>
<dbReference type="InterPro" id="IPR003542">
    <property type="entry name" value="Enbac_synth_compD-like"/>
</dbReference>
<keyword evidence="3" id="KW-0460">Magnesium</keyword>
<comment type="caution">
    <text evidence="6">The sequence shown here is derived from an EMBL/GenBank/DDBJ whole genome shotgun (WGS) entry which is preliminary data.</text>
</comment>
<evidence type="ECO:0000313" key="6">
    <source>
        <dbReference type="EMBL" id="MBG0566331.1"/>
    </source>
</evidence>
<dbReference type="AlphaFoldDB" id="A0A931CFK8"/>
<feature type="binding site" evidence="3">
    <location>
        <position position="106"/>
    </location>
    <ligand>
        <name>Mg(2+)</name>
        <dbReference type="ChEBI" id="CHEBI:18420"/>
    </ligand>
</feature>
<dbReference type="GO" id="GO:0009366">
    <property type="term" value="C:enterobactin synthetase complex"/>
    <property type="evidence" value="ECO:0007669"/>
    <property type="project" value="InterPro"/>
</dbReference>
<feature type="binding site" evidence="2">
    <location>
        <position position="39"/>
    </location>
    <ligand>
        <name>CoA</name>
        <dbReference type="ChEBI" id="CHEBI:57287"/>
    </ligand>
</feature>
<dbReference type="RefSeq" id="WP_196418113.1">
    <property type="nucleotide sequence ID" value="NZ_JADQTO010000020.1"/>
</dbReference>
<feature type="binding site" evidence="2">
    <location>
        <position position="105"/>
    </location>
    <ligand>
        <name>CoA</name>
        <dbReference type="ChEBI" id="CHEBI:57287"/>
    </ligand>
</feature>
<reference evidence="6" key="1">
    <citation type="submission" date="2020-11" db="EMBL/GenBank/DDBJ databases">
        <title>Isolation and identification of active actinomycetes.</title>
        <authorList>
            <person name="Sun X."/>
        </authorList>
    </citation>
    <scope>NUCLEOTIDE SEQUENCE</scope>
    <source>
        <strain evidence="6">NEAU-A11</strain>
    </source>
</reference>
<proteinExistence type="predicted"/>
<accession>A0A931CFK8</accession>
<feature type="domain" description="4'-phosphopantetheinyl transferase" evidence="4">
    <location>
        <begin position="101"/>
        <end position="180"/>
    </location>
</feature>
<dbReference type="PANTHER" id="PTHR38096:SF1">
    <property type="entry name" value="ENTEROBACTIN SYNTHASE COMPONENT D"/>
    <property type="match status" value="1"/>
</dbReference>
<dbReference type="GO" id="GO:0009239">
    <property type="term" value="P:enterobactin biosynthetic process"/>
    <property type="evidence" value="ECO:0007669"/>
    <property type="project" value="InterPro"/>
</dbReference>
<feature type="domain" description="4'-phosphopantetheinyl transferase N-terminal" evidence="5">
    <location>
        <begin position="28"/>
        <end position="94"/>
    </location>
</feature>
<dbReference type="Pfam" id="PF01648">
    <property type="entry name" value="ACPS"/>
    <property type="match status" value="1"/>
</dbReference>
<dbReference type="PRINTS" id="PR01399">
    <property type="entry name" value="ENTSNTHTASED"/>
</dbReference>
<gene>
    <name evidence="6" type="ORF">I4J89_33280</name>
</gene>
<evidence type="ECO:0000313" key="7">
    <source>
        <dbReference type="Proteomes" id="UP000598146"/>
    </source>
</evidence>
<feature type="binding site" evidence="2">
    <location>
        <begin position="83"/>
        <end position="84"/>
    </location>
    <ligand>
        <name>CoA</name>
        <dbReference type="ChEBI" id="CHEBI:57287"/>
    </ligand>
</feature>
<evidence type="ECO:0000259" key="4">
    <source>
        <dbReference type="Pfam" id="PF01648"/>
    </source>
</evidence>
<evidence type="ECO:0000256" key="1">
    <source>
        <dbReference type="ARBA" id="ARBA00022679"/>
    </source>
</evidence>
<dbReference type="EMBL" id="JADQTO010000020">
    <property type="protein sequence ID" value="MBG0566331.1"/>
    <property type="molecule type" value="Genomic_DNA"/>
</dbReference>
<evidence type="ECO:0000259" key="5">
    <source>
        <dbReference type="Pfam" id="PF17837"/>
    </source>
</evidence>
<dbReference type="Pfam" id="PF17837">
    <property type="entry name" value="4PPT_N"/>
    <property type="match status" value="1"/>
</dbReference>
<feature type="binding site" evidence="2">
    <location>
        <position position="150"/>
    </location>
    <ligand>
        <name>CoA</name>
        <dbReference type="ChEBI" id="CHEBI:57287"/>
    </ligand>
</feature>
<dbReference type="GO" id="GO:0005886">
    <property type="term" value="C:plasma membrane"/>
    <property type="evidence" value="ECO:0007669"/>
    <property type="project" value="TreeGrafter"/>
</dbReference>
<name>A0A931CFK8_9ACTN</name>
<dbReference type="GO" id="GO:0008897">
    <property type="term" value="F:holo-[acyl-carrier-protein] synthase activity"/>
    <property type="evidence" value="ECO:0007669"/>
    <property type="project" value="InterPro"/>
</dbReference>
<feature type="binding site" evidence="2">
    <location>
        <position position="164"/>
    </location>
    <ligand>
        <name>CoA</name>
        <dbReference type="ChEBI" id="CHEBI:57287"/>
    </ligand>
</feature>
<dbReference type="InterPro" id="IPR037143">
    <property type="entry name" value="4-PPantetheinyl_Trfase_dom_sf"/>
</dbReference>
<evidence type="ECO:0000256" key="2">
    <source>
        <dbReference type="PIRSR" id="PIRSR603542-1"/>
    </source>
</evidence>
<dbReference type="InterPro" id="IPR008278">
    <property type="entry name" value="4-PPantetheinyl_Trfase_dom"/>
</dbReference>
<dbReference type="PANTHER" id="PTHR38096">
    <property type="entry name" value="ENTEROBACTIN SYNTHASE COMPONENT D"/>
    <property type="match status" value="1"/>
</dbReference>
<sequence>MIEQLLPRGVVAVEAFADHPDEEAHPGEADLIANAVESRRREFITARRCAREALRQLGRPPAPIRPGERREPQWPPGVVGSITHCAGYRGAAVAPATDIAAVGIDAEPHLPLPDGVLDAVTANGDAEQLTGLAGQHPATHWDRLLFSAKESVYKAWFPLTRRWLGFEDASLTIDPGTRAFTARIHVPGTRRDGGPELTELHGRYLVTAGLVLTAVTIPD</sequence>
<dbReference type="InterPro" id="IPR041354">
    <property type="entry name" value="4PPT_N"/>
</dbReference>
<dbReference type="SUPFAM" id="SSF56214">
    <property type="entry name" value="4'-phosphopantetheinyl transferase"/>
    <property type="match status" value="1"/>
</dbReference>
<feature type="binding site" evidence="2">
    <location>
        <position position="47"/>
    </location>
    <ligand>
        <name>CoA</name>
        <dbReference type="ChEBI" id="CHEBI:57287"/>
    </ligand>
</feature>
<comment type="cofactor">
    <cofactor evidence="3">
        <name>Mg(2+)</name>
        <dbReference type="ChEBI" id="CHEBI:18420"/>
    </cofactor>
</comment>
<feature type="binding site" evidence="2">
    <location>
        <position position="154"/>
    </location>
    <ligand>
        <name>CoA</name>
        <dbReference type="ChEBI" id="CHEBI:57287"/>
    </ligand>
</feature>
<feature type="binding site" evidence="3">
    <location>
        <position position="105"/>
    </location>
    <ligand>
        <name>Mg(2+)</name>
        <dbReference type="ChEBI" id="CHEBI:18420"/>
    </ligand>
</feature>
<keyword evidence="7" id="KW-1185">Reference proteome</keyword>
<keyword evidence="3" id="KW-0479">Metal-binding</keyword>
<dbReference type="GO" id="GO:0000287">
    <property type="term" value="F:magnesium ion binding"/>
    <property type="evidence" value="ECO:0007669"/>
    <property type="project" value="InterPro"/>
</dbReference>
<organism evidence="6 7">
    <name type="scientific">Actinoplanes aureus</name>
    <dbReference type="NCBI Taxonomy" id="2792083"/>
    <lineage>
        <taxon>Bacteria</taxon>
        <taxon>Bacillati</taxon>
        <taxon>Actinomycetota</taxon>
        <taxon>Actinomycetes</taxon>
        <taxon>Micromonosporales</taxon>
        <taxon>Micromonosporaceae</taxon>
        <taxon>Actinoplanes</taxon>
    </lineage>
</organism>
<protein>
    <submittedName>
        <fullName evidence="6">4'-phosphopantetheinyl transferase superfamily protein</fullName>
    </submittedName>
</protein>
<dbReference type="Proteomes" id="UP000598146">
    <property type="component" value="Unassembled WGS sequence"/>
</dbReference>